<feature type="region of interest" description="Disordered" evidence="1">
    <location>
        <begin position="1"/>
        <end position="21"/>
    </location>
</feature>
<evidence type="ECO:0000313" key="3">
    <source>
        <dbReference type="Proteomes" id="UP000317023"/>
    </source>
</evidence>
<protein>
    <submittedName>
        <fullName evidence="2">Uncharacterized protein</fullName>
    </submittedName>
</protein>
<gene>
    <name evidence="2" type="ORF">EXN61_07555</name>
</gene>
<accession>A0A546Y1V4</accession>
<organism evidence="2 3">
    <name type="scientific">Agrobacterium tumefaciens</name>
    <dbReference type="NCBI Taxonomy" id="358"/>
    <lineage>
        <taxon>Bacteria</taxon>
        <taxon>Pseudomonadati</taxon>
        <taxon>Pseudomonadota</taxon>
        <taxon>Alphaproteobacteria</taxon>
        <taxon>Hyphomicrobiales</taxon>
        <taxon>Rhizobiaceae</taxon>
        <taxon>Rhizobium/Agrobacterium group</taxon>
        <taxon>Agrobacterium</taxon>
        <taxon>Agrobacterium tumefaciens complex</taxon>
    </lineage>
</organism>
<evidence type="ECO:0000256" key="1">
    <source>
        <dbReference type="SAM" id="MobiDB-lite"/>
    </source>
</evidence>
<evidence type="ECO:0000313" key="2">
    <source>
        <dbReference type="EMBL" id="TRB06985.1"/>
    </source>
</evidence>
<proteinExistence type="predicted"/>
<comment type="caution">
    <text evidence="2">The sequence shown here is derived from an EMBL/GenBank/DDBJ whole genome shotgun (WGS) entry which is preliminary data.</text>
</comment>
<reference evidence="2 3" key="1">
    <citation type="journal article" date="2019" name="Appl. Microbiol. Biotechnol.">
        <title>Differential efficiency of wild type rhizogenic strains for rol gene transformation of plants.</title>
        <authorList>
            <person name="Desmet S."/>
            <person name="De Keyser E."/>
            <person name="Van Vaerenbergh J."/>
            <person name="Baeyen S."/>
            <person name="Van Huylenbroeck J."/>
            <person name="Geelen D."/>
            <person name="Dhooghe E."/>
        </authorList>
    </citation>
    <scope>NUCLEOTIDE SEQUENCE [LARGE SCALE GENOMIC DNA]</scope>
    <source>
        <strain evidence="2 3">MAFF210266</strain>
    </source>
</reference>
<dbReference type="RefSeq" id="WP_078495780.1">
    <property type="nucleotide sequence ID" value="NZ_JAALYV010000006.1"/>
</dbReference>
<name>A0A546Y1V4_AGRTU</name>
<dbReference type="Proteomes" id="UP000317023">
    <property type="component" value="Unassembled WGS sequence"/>
</dbReference>
<sequence length="81" mass="9026">MAPGKRSTRRRRSESGGGLKDFEDILLPRCGFLPLFCRFCAAVAIFPSLFLGETRVPGKKIPANMSNFICIAAILLRRKKI</sequence>
<feature type="compositionally biased region" description="Basic residues" evidence="1">
    <location>
        <begin position="1"/>
        <end position="12"/>
    </location>
</feature>
<dbReference type="EMBL" id="SGOE01000002">
    <property type="protein sequence ID" value="TRB06985.1"/>
    <property type="molecule type" value="Genomic_DNA"/>
</dbReference>
<dbReference type="AlphaFoldDB" id="A0A546Y1V4"/>